<protein>
    <submittedName>
        <fullName evidence="2">PF20097 family protein</fullName>
    </submittedName>
</protein>
<dbReference type="Proteomes" id="UP001480973">
    <property type="component" value="Unassembled WGS sequence"/>
</dbReference>
<reference evidence="2 3" key="1">
    <citation type="submission" date="2024-03" db="EMBL/GenBank/DDBJ databases">
        <title>Human intestinal bacterial collection.</title>
        <authorList>
            <person name="Pauvert C."/>
            <person name="Hitch T.C.A."/>
            <person name="Clavel T."/>
        </authorList>
    </citation>
    <scope>NUCLEOTIDE SEQUENCE [LARGE SCALE GENOMIC DNA]</scope>
    <source>
        <strain evidence="2 3">CLA-JM-H10</strain>
    </source>
</reference>
<organism evidence="2 3">
    <name type="scientific">Lachnospira intestinalis</name>
    <dbReference type="NCBI Taxonomy" id="3133158"/>
    <lineage>
        <taxon>Bacteria</taxon>
        <taxon>Bacillati</taxon>
        <taxon>Bacillota</taxon>
        <taxon>Clostridia</taxon>
        <taxon>Lachnospirales</taxon>
        <taxon>Lachnospiraceae</taxon>
        <taxon>Lachnospira</taxon>
    </lineage>
</organism>
<gene>
    <name evidence="2" type="ORF">WMO38_13015</name>
</gene>
<evidence type="ECO:0000313" key="2">
    <source>
        <dbReference type="EMBL" id="MEQ2536022.1"/>
    </source>
</evidence>
<comment type="caution">
    <text evidence="2">The sequence shown here is derived from an EMBL/GenBank/DDBJ whole genome shotgun (WGS) entry which is preliminary data.</text>
</comment>
<feature type="domain" description="DUF6487" evidence="1">
    <location>
        <begin position="3"/>
        <end position="79"/>
    </location>
</feature>
<dbReference type="EMBL" id="JBBMES010000020">
    <property type="protein sequence ID" value="MEQ2536022.1"/>
    <property type="molecule type" value="Genomic_DNA"/>
</dbReference>
<evidence type="ECO:0000259" key="1">
    <source>
        <dbReference type="Pfam" id="PF20097"/>
    </source>
</evidence>
<keyword evidence="3" id="KW-1185">Reference proteome</keyword>
<proteinExistence type="predicted"/>
<name>A0ABV1GRW0_9FIRM</name>
<evidence type="ECO:0000313" key="3">
    <source>
        <dbReference type="Proteomes" id="UP001480973"/>
    </source>
</evidence>
<dbReference type="InterPro" id="IPR045504">
    <property type="entry name" value="DUF6487"/>
</dbReference>
<dbReference type="Pfam" id="PF20097">
    <property type="entry name" value="DUF6487"/>
    <property type="match status" value="1"/>
</dbReference>
<accession>A0ABV1GRW0</accession>
<sequence length="79" mass="9140">MRCPKCQKEMETGYLGSSEKGMLIWAEKKYFDNKLCNFFTKRDALKHGAINIRVGNGVTNDRTRAWACRECKFVVIDCN</sequence>